<name>A0AA41X3V7_9BACI</name>
<organism evidence="2 3">
    <name type="scientific">Ectobacillus ponti</name>
    <dbReference type="NCBI Taxonomy" id="2961894"/>
    <lineage>
        <taxon>Bacteria</taxon>
        <taxon>Bacillati</taxon>
        <taxon>Bacillota</taxon>
        <taxon>Bacilli</taxon>
        <taxon>Bacillales</taxon>
        <taxon>Bacillaceae</taxon>
        <taxon>Ectobacillus</taxon>
    </lineage>
</organism>
<evidence type="ECO:0000313" key="2">
    <source>
        <dbReference type="EMBL" id="MCP8968451.1"/>
    </source>
</evidence>
<dbReference type="Proteomes" id="UP001156102">
    <property type="component" value="Unassembled WGS sequence"/>
</dbReference>
<evidence type="ECO:0000313" key="3">
    <source>
        <dbReference type="Proteomes" id="UP001156102"/>
    </source>
</evidence>
<dbReference type="EMBL" id="JANCLT010000003">
    <property type="protein sequence ID" value="MCP8968451.1"/>
    <property type="molecule type" value="Genomic_DNA"/>
</dbReference>
<keyword evidence="1" id="KW-0732">Signal</keyword>
<evidence type="ECO:0008006" key="4">
    <source>
        <dbReference type="Google" id="ProtNLM"/>
    </source>
</evidence>
<feature type="chain" id="PRO_5041456479" description="Lipoprotein" evidence="1">
    <location>
        <begin position="20"/>
        <end position="129"/>
    </location>
</feature>
<dbReference type="AlphaFoldDB" id="A0AA41X3V7"/>
<protein>
    <recommendedName>
        <fullName evidence="4">Lipoprotein</fullName>
    </recommendedName>
</protein>
<accession>A0AA41X3V7</accession>
<proteinExistence type="predicted"/>
<gene>
    <name evidence="2" type="ORF">NK662_07825</name>
</gene>
<dbReference type="PROSITE" id="PS51257">
    <property type="entry name" value="PROKAR_LIPOPROTEIN"/>
    <property type="match status" value="1"/>
</dbReference>
<dbReference type="RefSeq" id="WP_254758361.1">
    <property type="nucleotide sequence ID" value="NZ_JANCLT010000003.1"/>
</dbReference>
<reference evidence="2" key="1">
    <citation type="submission" date="2022-07" db="EMBL/GenBank/DDBJ databases">
        <authorList>
            <person name="Li W.-J."/>
            <person name="Deng Q.-Q."/>
        </authorList>
    </citation>
    <scope>NUCLEOTIDE SEQUENCE</scope>
    <source>
        <strain evidence="2">SYSU M60031</strain>
    </source>
</reference>
<sequence length="129" mass="13712">MKKAVLLAVSACLVFGVAACSSQGDKKASYVPVSPASTASTAKVKETKDVREKVWNQFSEERKAGLVGWQSAKVSTTILPNGSVGVDPSYGGKEVYVVDFSKKEAAEPDNTVAYVDKETMKVVGFVLSM</sequence>
<evidence type="ECO:0000256" key="1">
    <source>
        <dbReference type="SAM" id="SignalP"/>
    </source>
</evidence>
<comment type="caution">
    <text evidence="2">The sequence shown here is derived from an EMBL/GenBank/DDBJ whole genome shotgun (WGS) entry which is preliminary data.</text>
</comment>
<feature type="signal peptide" evidence="1">
    <location>
        <begin position="1"/>
        <end position="19"/>
    </location>
</feature>
<keyword evidence="3" id="KW-1185">Reference proteome</keyword>